<feature type="compositionally biased region" description="Low complexity" evidence="1">
    <location>
        <begin position="24"/>
        <end position="34"/>
    </location>
</feature>
<evidence type="ECO:0000313" key="2">
    <source>
        <dbReference type="Ensembl" id="ENSNMLP00000030174.1"/>
    </source>
</evidence>
<name>A0A8C6U6Z4_9GOBI</name>
<evidence type="ECO:0000256" key="1">
    <source>
        <dbReference type="SAM" id="MobiDB-lite"/>
    </source>
</evidence>
<evidence type="ECO:0000313" key="3">
    <source>
        <dbReference type="Proteomes" id="UP000694523"/>
    </source>
</evidence>
<dbReference type="AlphaFoldDB" id="A0A8C6U6Z4"/>
<dbReference type="Ensembl" id="ENSNMLT00000033643.1">
    <property type="protein sequence ID" value="ENSNMLP00000030174.1"/>
    <property type="gene ID" value="ENSNMLG00000019045.1"/>
</dbReference>
<feature type="region of interest" description="Disordered" evidence="1">
    <location>
        <begin position="1"/>
        <end position="58"/>
    </location>
</feature>
<organism evidence="2 3">
    <name type="scientific">Neogobius melanostomus</name>
    <name type="common">round goby</name>
    <dbReference type="NCBI Taxonomy" id="47308"/>
    <lineage>
        <taxon>Eukaryota</taxon>
        <taxon>Metazoa</taxon>
        <taxon>Chordata</taxon>
        <taxon>Craniata</taxon>
        <taxon>Vertebrata</taxon>
        <taxon>Euteleostomi</taxon>
        <taxon>Actinopterygii</taxon>
        <taxon>Neopterygii</taxon>
        <taxon>Teleostei</taxon>
        <taxon>Neoteleostei</taxon>
        <taxon>Acanthomorphata</taxon>
        <taxon>Gobiaria</taxon>
        <taxon>Gobiiformes</taxon>
        <taxon>Gobioidei</taxon>
        <taxon>Gobiidae</taxon>
        <taxon>Benthophilinae</taxon>
        <taxon>Neogobiini</taxon>
        <taxon>Neogobius</taxon>
    </lineage>
</organism>
<dbReference type="Proteomes" id="UP000694523">
    <property type="component" value="Unplaced"/>
</dbReference>
<sequence>VSDPQRDFLSRSHQLPEGPRRTTRATAGQTRTGTISLPTASHRSGGAATSGSTVVPSSNGECSIFRPWTSHGITDGDDKLGADCCSGAVGGSLQTMDLRFLPKWRSGLSFINSPRLGDQSPTAAGW</sequence>
<feature type="compositionally biased region" description="Polar residues" evidence="1">
    <location>
        <begin position="35"/>
        <end position="58"/>
    </location>
</feature>
<proteinExistence type="predicted"/>
<protein>
    <submittedName>
        <fullName evidence="2">Uncharacterized protein</fullName>
    </submittedName>
</protein>
<reference evidence="2" key="2">
    <citation type="submission" date="2025-09" db="UniProtKB">
        <authorList>
            <consortium name="Ensembl"/>
        </authorList>
    </citation>
    <scope>IDENTIFICATION</scope>
</reference>
<accession>A0A8C6U6Z4</accession>
<feature type="compositionally biased region" description="Basic and acidic residues" evidence="1">
    <location>
        <begin position="1"/>
        <end position="10"/>
    </location>
</feature>
<reference evidence="2" key="1">
    <citation type="submission" date="2025-08" db="UniProtKB">
        <authorList>
            <consortium name="Ensembl"/>
        </authorList>
    </citation>
    <scope>IDENTIFICATION</scope>
</reference>
<keyword evidence="3" id="KW-1185">Reference proteome</keyword>